<reference evidence="4 5" key="1">
    <citation type="submission" date="2016-08" db="EMBL/GenBank/DDBJ databases">
        <title>Genomes of anaerobic fungi encode conserved fungal cellulosomes for biomass hydrolysis.</title>
        <authorList>
            <consortium name="DOE Joint Genome Institute"/>
            <person name="Haitjema C.H."/>
            <person name="Gilmore S.P."/>
            <person name="Henske J.K."/>
            <person name="Solomon K.V."/>
            <person name="De Groot R."/>
            <person name="Kuo A."/>
            <person name="Mondo S.J."/>
            <person name="Salamov A.A."/>
            <person name="Labutti K."/>
            <person name="Zhao Z."/>
            <person name="Chiniquy J."/>
            <person name="Barry K."/>
            <person name="Brewer H.M."/>
            <person name="Purvine S.O."/>
            <person name="Wright A.T."/>
            <person name="Boxma B."/>
            <person name="Van Alen T."/>
            <person name="Hackstein J.H."/>
            <person name="Baker S.E."/>
            <person name="Grigoriev I.V."/>
            <person name="O'Malley M.A."/>
        </authorList>
    </citation>
    <scope>NUCLEOTIDE SEQUENCE [LARGE SCALE GENOMIC DNA]</scope>
    <source>
        <strain evidence="5">finn</strain>
    </source>
</reference>
<dbReference type="GO" id="GO:0005319">
    <property type="term" value="F:lipid transporter activity"/>
    <property type="evidence" value="ECO:0007669"/>
    <property type="project" value="TreeGrafter"/>
</dbReference>
<evidence type="ECO:0000313" key="4">
    <source>
        <dbReference type="EMBL" id="ORX60896.1"/>
    </source>
</evidence>
<comment type="caution">
    <text evidence="4">The sequence shown here is derived from an EMBL/GenBank/DDBJ whole genome shotgun (WGS) entry which is preliminary data.</text>
</comment>
<dbReference type="AlphaFoldDB" id="A0A1Y1VNB5"/>
<dbReference type="STRING" id="1754191.A0A1Y1VNB5"/>
<dbReference type="InterPro" id="IPR026082">
    <property type="entry name" value="ABCA"/>
</dbReference>
<dbReference type="GO" id="GO:0016887">
    <property type="term" value="F:ATP hydrolysis activity"/>
    <property type="evidence" value="ECO:0007669"/>
    <property type="project" value="InterPro"/>
</dbReference>
<name>A0A1Y1VNB5_9FUNG</name>
<evidence type="ECO:0000259" key="3">
    <source>
        <dbReference type="Pfam" id="PF00005"/>
    </source>
</evidence>
<proteinExistence type="predicted"/>
<keyword evidence="1" id="KW-0813">Transport</keyword>
<dbReference type="EMBL" id="MCFH01000001">
    <property type="protein sequence ID" value="ORX60896.1"/>
    <property type="molecule type" value="Genomic_DNA"/>
</dbReference>
<keyword evidence="5" id="KW-1185">Reference proteome</keyword>
<organism evidence="4 5">
    <name type="scientific">Piromyces finnis</name>
    <dbReference type="NCBI Taxonomy" id="1754191"/>
    <lineage>
        <taxon>Eukaryota</taxon>
        <taxon>Fungi</taxon>
        <taxon>Fungi incertae sedis</taxon>
        <taxon>Chytridiomycota</taxon>
        <taxon>Chytridiomycota incertae sedis</taxon>
        <taxon>Neocallimastigomycetes</taxon>
        <taxon>Neocallimastigales</taxon>
        <taxon>Neocallimastigaceae</taxon>
        <taxon>Piromyces</taxon>
    </lineage>
</organism>
<dbReference type="PANTHER" id="PTHR19229">
    <property type="entry name" value="ATP-BINDING CASSETTE TRANSPORTER SUBFAMILY A ABCA"/>
    <property type="match status" value="1"/>
</dbReference>
<evidence type="ECO:0000256" key="1">
    <source>
        <dbReference type="ARBA" id="ARBA00022448"/>
    </source>
</evidence>
<reference evidence="4 5" key="2">
    <citation type="submission" date="2016-08" db="EMBL/GenBank/DDBJ databases">
        <title>Pervasive Adenine N6-methylation of Active Genes in Fungi.</title>
        <authorList>
            <consortium name="DOE Joint Genome Institute"/>
            <person name="Mondo S.J."/>
            <person name="Dannebaum R.O."/>
            <person name="Kuo R.C."/>
            <person name="Labutti K."/>
            <person name="Haridas S."/>
            <person name="Kuo A."/>
            <person name="Salamov A."/>
            <person name="Ahrendt S.R."/>
            <person name="Lipzen A."/>
            <person name="Sullivan W."/>
            <person name="Andreopoulos W.B."/>
            <person name="Clum A."/>
            <person name="Lindquist E."/>
            <person name="Daum C."/>
            <person name="Ramamoorthy G.K."/>
            <person name="Gryganskyi A."/>
            <person name="Culley D."/>
            <person name="Magnuson J.K."/>
            <person name="James T.Y."/>
            <person name="O'Malley M.A."/>
            <person name="Stajich J.E."/>
            <person name="Spatafora J.W."/>
            <person name="Visel A."/>
            <person name="Grigoriev I.V."/>
        </authorList>
    </citation>
    <scope>NUCLEOTIDE SEQUENCE [LARGE SCALE GENOMIC DNA]</scope>
    <source>
        <strain evidence="5">finn</strain>
    </source>
</reference>
<gene>
    <name evidence="4" type="ORF">BCR36DRAFT_394061</name>
</gene>
<keyword evidence="4" id="KW-0378">Hydrolase</keyword>
<dbReference type="GO" id="GO:0005524">
    <property type="term" value="F:ATP binding"/>
    <property type="evidence" value="ECO:0007669"/>
    <property type="project" value="InterPro"/>
</dbReference>
<protein>
    <submittedName>
        <fullName evidence="4">p-loop containing nucleoside triphosphate hydrolase protein</fullName>
    </submittedName>
</protein>
<dbReference type="SUPFAM" id="SSF52540">
    <property type="entry name" value="P-loop containing nucleoside triphosphate hydrolases"/>
    <property type="match status" value="1"/>
</dbReference>
<dbReference type="PANTHER" id="PTHR19229:SF36">
    <property type="entry name" value="ATP-BINDING CASSETTE SUB-FAMILY A MEMBER 2"/>
    <property type="match status" value="1"/>
</dbReference>
<sequence length="169" mass="19032">MISTVQPILLKKYIKTVIEDVTFGVKKKECFGLLGPNSVGKLIILNIISSNFPQTTGNVHFNGIDSYKSKEIISYCPQENYIKYFKVDEHKNKPVKNLSGGVKHKLCILLTICASPNQIILDEPTAGIDPVIRLFVWDMIKEVKENNKSSIILTTYLIEEAQELCDCLV</sequence>
<dbReference type="Pfam" id="PF00005">
    <property type="entry name" value="ABC_tran"/>
    <property type="match status" value="1"/>
</dbReference>
<keyword evidence="2" id="KW-0677">Repeat</keyword>
<evidence type="ECO:0000256" key="2">
    <source>
        <dbReference type="ARBA" id="ARBA00022737"/>
    </source>
</evidence>
<dbReference type="Gene3D" id="3.40.50.300">
    <property type="entry name" value="P-loop containing nucleotide triphosphate hydrolases"/>
    <property type="match status" value="2"/>
</dbReference>
<dbReference type="GO" id="GO:0016020">
    <property type="term" value="C:membrane"/>
    <property type="evidence" value="ECO:0007669"/>
    <property type="project" value="InterPro"/>
</dbReference>
<accession>A0A1Y1VNB5</accession>
<dbReference type="InterPro" id="IPR027417">
    <property type="entry name" value="P-loop_NTPase"/>
</dbReference>
<feature type="domain" description="ABC transporter" evidence="3">
    <location>
        <begin position="19"/>
        <end position="82"/>
    </location>
</feature>
<dbReference type="InterPro" id="IPR003439">
    <property type="entry name" value="ABC_transporter-like_ATP-bd"/>
</dbReference>
<dbReference type="GO" id="GO:0140359">
    <property type="term" value="F:ABC-type transporter activity"/>
    <property type="evidence" value="ECO:0007669"/>
    <property type="project" value="InterPro"/>
</dbReference>
<evidence type="ECO:0000313" key="5">
    <source>
        <dbReference type="Proteomes" id="UP000193719"/>
    </source>
</evidence>
<dbReference type="Proteomes" id="UP000193719">
    <property type="component" value="Unassembled WGS sequence"/>
</dbReference>
<dbReference type="OrthoDB" id="8061355at2759"/>